<feature type="transmembrane region" description="Helical" evidence="3">
    <location>
        <begin position="37"/>
        <end position="56"/>
    </location>
</feature>
<dbReference type="RefSeq" id="WP_053082388.1">
    <property type="nucleotide sequence ID" value="NZ_LWHQ01000010.1"/>
</dbReference>
<dbReference type="GO" id="GO:1902201">
    <property type="term" value="P:negative regulation of bacterial-type flagellum-dependent cell motility"/>
    <property type="evidence" value="ECO:0007669"/>
    <property type="project" value="TreeGrafter"/>
</dbReference>
<feature type="domain" description="GGDEF" evidence="4">
    <location>
        <begin position="247"/>
        <end position="389"/>
    </location>
</feature>
<proteinExistence type="predicted"/>
<dbReference type="SUPFAM" id="SSF55073">
    <property type="entry name" value="Nucleotide cyclase"/>
    <property type="match status" value="1"/>
</dbReference>
<keyword evidence="3" id="KW-1133">Transmembrane helix</keyword>
<protein>
    <recommendedName>
        <fullName evidence="1">diguanylate cyclase</fullName>
        <ecNumber evidence="1">2.7.7.65</ecNumber>
    </recommendedName>
</protein>
<dbReference type="Proteomes" id="UP000078316">
    <property type="component" value="Unassembled WGS sequence"/>
</dbReference>
<dbReference type="Gene3D" id="3.30.70.270">
    <property type="match status" value="1"/>
</dbReference>
<feature type="transmembrane region" description="Helical" evidence="3">
    <location>
        <begin position="142"/>
        <end position="163"/>
    </location>
</feature>
<comment type="catalytic activity">
    <reaction evidence="2">
        <text>2 GTP = 3',3'-c-di-GMP + 2 diphosphate</text>
        <dbReference type="Rhea" id="RHEA:24898"/>
        <dbReference type="ChEBI" id="CHEBI:33019"/>
        <dbReference type="ChEBI" id="CHEBI:37565"/>
        <dbReference type="ChEBI" id="CHEBI:58805"/>
        <dbReference type="EC" id="2.7.7.65"/>
    </reaction>
</comment>
<dbReference type="OrthoDB" id="9812260at2"/>
<dbReference type="InterPro" id="IPR000160">
    <property type="entry name" value="GGDEF_dom"/>
</dbReference>
<dbReference type="SMART" id="SM00267">
    <property type="entry name" value="GGDEF"/>
    <property type="match status" value="1"/>
</dbReference>
<feature type="transmembrane region" description="Helical" evidence="3">
    <location>
        <begin position="169"/>
        <end position="187"/>
    </location>
</feature>
<dbReference type="GO" id="GO:0043709">
    <property type="term" value="P:cell adhesion involved in single-species biofilm formation"/>
    <property type="evidence" value="ECO:0007669"/>
    <property type="project" value="TreeGrafter"/>
</dbReference>
<dbReference type="STRING" id="427683.A5481_05975"/>
<evidence type="ECO:0000256" key="3">
    <source>
        <dbReference type="SAM" id="Phobius"/>
    </source>
</evidence>
<dbReference type="EMBL" id="LWHQ01000010">
    <property type="protein sequence ID" value="OAS26590.1"/>
    <property type="molecule type" value="Genomic_DNA"/>
</dbReference>
<evidence type="ECO:0000313" key="6">
    <source>
        <dbReference type="Proteomes" id="UP000078316"/>
    </source>
</evidence>
<comment type="caution">
    <text evidence="5">The sequence shown here is derived from an EMBL/GenBank/DDBJ whole genome shotgun (WGS) entry which is preliminary data.</text>
</comment>
<sequence length="410" mass="44464">MPDATGRLDWLLRFDARTEAQYEAETGPERIVTLRRLTLLGMVFYNIYNFTSIVLMPDIFELSAAARLLVVTPVSVMLAWLFTHVRPATRELLALNGLTGAVAMPMLLFWLTTAPLGVYTFGESILIVVYGNLLLALRFRHALVFTAVVFLGAGLAVATKPGLDPQLCSALIVQYGTGCAFSLYANYRMERQRCREYLRVSAARSASEAAEAARRRYQDLSDTDALTGLPNRRVLDETARAWFAEARPAALLMIDVDHFKAFNDTLGHPEGDACLRRVAALFTTFVPEPGTMPAIQAARFGGEEFAFVLRDAGAPEAVRFAAALVRAVAALGIAHPGRPDGLGVVTVSIGIALKEAGTVGTREALFAQADRALYQAKRRGRNGYVLAEGDGVVAAIPSVSVVARSAWEPV</sequence>
<dbReference type="InterPro" id="IPR050469">
    <property type="entry name" value="Diguanylate_Cyclase"/>
</dbReference>
<dbReference type="PANTHER" id="PTHR45138:SF9">
    <property type="entry name" value="DIGUANYLATE CYCLASE DGCM-RELATED"/>
    <property type="match status" value="1"/>
</dbReference>
<dbReference type="PROSITE" id="PS50887">
    <property type="entry name" value="GGDEF"/>
    <property type="match status" value="1"/>
</dbReference>
<dbReference type="PANTHER" id="PTHR45138">
    <property type="entry name" value="REGULATORY COMPONENTS OF SENSORY TRANSDUCTION SYSTEM"/>
    <property type="match status" value="1"/>
</dbReference>
<feature type="transmembrane region" description="Helical" evidence="3">
    <location>
        <begin position="62"/>
        <end position="81"/>
    </location>
</feature>
<name>A0A179SHX9_9HYPH</name>
<dbReference type="GO" id="GO:0005886">
    <property type="term" value="C:plasma membrane"/>
    <property type="evidence" value="ECO:0007669"/>
    <property type="project" value="TreeGrafter"/>
</dbReference>
<keyword evidence="3" id="KW-0472">Membrane</keyword>
<dbReference type="InterPro" id="IPR029787">
    <property type="entry name" value="Nucleotide_cyclase"/>
</dbReference>
<keyword evidence="3" id="KW-0812">Transmembrane</keyword>
<feature type="transmembrane region" description="Helical" evidence="3">
    <location>
        <begin position="93"/>
        <end position="111"/>
    </location>
</feature>
<feature type="transmembrane region" description="Helical" evidence="3">
    <location>
        <begin position="117"/>
        <end position="135"/>
    </location>
</feature>
<dbReference type="NCBIfam" id="TIGR00254">
    <property type="entry name" value="GGDEF"/>
    <property type="match status" value="1"/>
</dbReference>
<dbReference type="InterPro" id="IPR043128">
    <property type="entry name" value="Rev_trsase/Diguanyl_cyclase"/>
</dbReference>
<reference evidence="5 6" key="1">
    <citation type="submission" date="2016-04" db="EMBL/GenBank/DDBJ databases">
        <authorList>
            <person name="Evans L.H."/>
            <person name="Alamgir A."/>
            <person name="Owens N."/>
            <person name="Weber N.D."/>
            <person name="Virtaneva K."/>
            <person name="Barbian K."/>
            <person name="Babar A."/>
            <person name="Rosenke K."/>
        </authorList>
    </citation>
    <scope>NUCLEOTIDE SEQUENCE [LARGE SCALE GENOMIC DNA]</scope>
    <source>
        <strain evidence="5 6">PMB02</strain>
    </source>
</reference>
<organism evidence="5 6">
    <name type="scientific">Methylobacterium platani</name>
    <dbReference type="NCBI Taxonomy" id="427683"/>
    <lineage>
        <taxon>Bacteria</taxon>
        <taxon>Pseudomonadati</taxon>
        <taxon>Pseudomonadota</taxon>
        <taxon>Alphaproteobacteria</taxon>
        <taxon>Hyphomicrobiales</taxon>
        <taxon>Methylobacteriaceae</taxon>
        <taxon>Methylobacterium</taxon>
    </lineage>
</organism>
<gene>
    <name evidence="5" type="ORF">A5481_05975</name>
</gene>
<evidence type="ECO:0000313" key="5">
    <source>
        <dbReference type="EMBL" id="OAS26590.1"/>
    </source>
</evidence>
<dbReference type="AlphaFoldDB" id="A0A179SHX9"/>
<evidence type="ECO:0000256" key="1">
    <source>
        <dbReference type="ARBA" id="ARBA00012528"/>
    </source>
</evidence>
<dbReference type="EC" id="2.7.7.65" evidence="1"/>
<dbReference type="GO" id="GO:0052621">
    <property type="term" value="F:diguanylate cyclase activity"/>
    <property type="evidence" value="ECO:0007669"/>
    <property type="project" value="UniProtKB-EC"/>
</dbReference>
<evidence type="ECO:0000256" key="2">
    <source>
        <dbReference type="ARBA" id="ARBA00034247"/>
    </source>
</evidence>
<accession>A0A179SHX9</accession>
<evidence type="ECO:0000259" key="4">
    <source>
        <dbReference type="PROSITE" id="PS50887"/>
    </source>
</evidence>
<dbReference type="CDD" id="cd01949">
    <property type="entry name" value="GGDEF"/>
    <property type="match status" value="1"/>
</dbReference>
<dbReference type="Pfam" id="PF00990">
    <property type="entry name" value="GGDEF"/>
    <property type="match status" value="1"/>
</dbReference>